<dbReference type="Pfam" id="PF15737">
    <property type="entry name" value="DUF4685"/>
    <property type="match status" value="1"/>
</dbReference>
<comment type="caution">
    <text evidence="3">The sequence shown here is derived from an EMBL/GenBank/DDBJ whole genome shotgun (WGS) entry which is preliminary data.</text>
</comment>
<feature type="compositionally biased region" description="Polar residues" evidence="1">
    <location>
        <begin position="287"/>
        <end position="296"/>
    </location>
</feature>
<evidence type="ECO:0000313" key="5">
    <source>
        <dbReference type="Proteomes" id="UP001219934"/>
    </source>
</evidence>
<dbReference type="Proteomes" id="UP001219934">
    <property type="component" value="Unassembled WGS sequence"/>
</dbReference>
<gene>
    <name evidence="3" type="ORF">JOQ06_005745</name>
    <name evidence="4" type="ORF">JOQ06_005749</name>
</gene>
<dbReference type="AlphaFoldDB" id="A0AAD6FQK2"/>
<keyword evidence="5" id="KW-1185">Reference proteome</keyword>
<feature type="region of interest" description="Disordered" evidence="1">
    <location>
        <begin position="191"/>
        <end position="223"/>
    </location>
</feature>
<feature type="compositionally biased region" description="Polar residues" evidence="1">
    <location>
        <begin position="267"/>
        <end position="279"/>
    </location>
</feature>
<organism evidence="3 5">
    <name type="scientific">Pogonophryne albipinna</name>
    <dbReference type="NCBI Taxonomy" id="1090488"/>
    <lineage>
        <taxon>Eukaryota</taxon>
        <taxon>Metazoa</taxon>
        <taxon>Chordata</taxon>
        <taxon>Craniata</taxon>
        <taxon>Vertebrata</taxon>
        <taxon>Euteleostomi</taxon>
        <taxon>Actinopterygii</taxon>
        <taxon>Neopterygii</taxon>
        <taxon>Teleostei</taxon>
        <taxon>Neoteleostei</taxon>
        <taxon>Acanthomorphata</taxon>
        <taxon>Eupercaria</taxon>
        <taxon>Perciformes</taxon>
        <taxon>Notothenioidei</taxon>
        <taxon>Pogonophryne</taxon>
    </lineage>
</organism>
<evidence type="ECO:0000256" key="1">
    <source>
        <dbReference type="SAM" id="MobiDB-lite"/>
    </source>
</evidence>
<dbReference type="PANTHER" id="PTHR14102:SF12">
    <property type="entry name" value="CDNA SEQUENCE BC034090"/>
    <property type="match status" value="1"/>
</dbReference>
<dbReference type="InterPro" id="IPR001478">
    <property type="entry name" value="PDZ"/>
</dbReference>
<dbReference type="PANTHER" id="PTHR14102">
    <property type="entry name" value="PAR-6-RELATED"/>
    <property type="match status" value="1"/>
</dbReference>
<dbReference type="GO" id="GO:0005938">
    <property type="term" value="C:cell cortex"/>
    <property type="evidence" value="ECO:0007669"/>
    <property type="project" value="TreeGrafter"/>
</dbReference>
<feature type="compositionally biased region" description="Pro residues" evidence="1">
    <location>
        <begin position="252"/>
        <end position="264"/>
    </location>
</feature>
<evidence type="ECO:0000259" key="2">
    <source>
        <dbReference type="PROSITE" id="PS50106"/>
    </source>
</evidence>
<reference evidence="3" key="1">
    <citation type="submission" date="2022-11" db="EMBL/GenBank/DDBJ databases">
        <title>Chromosome-level genome of Pogonophryne albipinna.</title>
        <authorList>
            <person name="Jo E."/>
        </authorList>
    </citation>
    <scope>NUCLEOTIDE SEQUENCE</scope>
    <source>
        <strain evidence="3">SGF0006</strain>
        <tissue evidence="3">Muscle</tissue>
    </source>
</reference>
<dbReference type="GO" id="GO:0016324">
    <property type="term" value="C:apical plasma membrane"/>
    <property type="evidence" value="ECO:0007669"/>
    <property type="project" value="TreeGrafter"/>
</dbReference>
<dbReference type="GO" id="GO:0060341">
    <property type="term" value="P:regulation of cellular localization"/>
    <property type="evidence" value="ECO:0007669"/>
    <property type="project" value="TreeGrafter"/>
</dbReference>
<sequence length="435" mass="48348">MKRRCVPLRADHELLTPDTHTLSGVRLLPFVSAPSEHLSDSSSSDQSAKLSRRRPASSPSRRLRFEDETETEAESRYLERQRRPVLFSKPHLNRGRSLHRPCLHLLTEPIRETYIGSVRHEETRVVGGGAYHQVRRRTNQKEINGNPMPIIDLPINPYALDQLTTPTSYLAPPTVGSAMMLQSIGVNWTERTAPPPACREPMRAETHADDPPLPERLGSRDDSSRLSLRRLFSSVRLSGTRTGSLDRLSFRPRPPATDPAPSDPTPTGTRKSSAQSPSVGSPFLQLRKSSSVQSIVSEHKKKKKDRSADYRRAAEPFSQRSLTLQDVGSPSSARCVGRVLQVSADGSVLLELIRPSSRTFGFIVSRGRGRRDSGVYVEDMLDLSTEKLFSGLLSVGDEFLEVAGQKVSALTLDQVTRLLTQNTVTTVRVLRTPPR</sequence>
<dbReference type="InterPro" id="IPR051741">
    <property type="entry name" value="PAR6_homolog"/>
</dbReference>
<feature type="compositionally biased region" description="Low complexity" evidence="1">
    <location>
        <begin position="34"/>
        <end position="49"/>
    </location>
</feature>
<dbReference type="EMBL" id="JAPTMU010000005">
    <property type="protein sequence ID" value="KAJ4943245.1"/>
    <property type="molecule type" value="Genomic_DNA"/>
</dbReference>
<feature type="compositionally biased region" description="Basic and acidic residues" evidence="1">
    <location>
        <begin position="200"/>
        <end position="210"/>
    </location>
</feature>
<dbReference type="EMBL" id="JAPTMU010000005">
    <property type="protein sequence ID" value="KAJ4943241.1"/>
    <property type="molecule type" value="Genomic_DNA"/>
</dbReference>
<dbReference type="GO" id="GO:0005634">
    <property type="term" value="C:nucleus"/>
    <property type="evidence" value="ECO:0007669"/>
    <property type="project" value="TreeGrafter"/>
</dbReference>
<evidence type="ECO:0000313" key="4">
    <source>
        <dbReference type="EMBL" id="KAJ4943245.1"/>
    </source>
</evidence>
<proteinExistence type="predicted"/>
<dbReference type="GO" id="GO:0007098">
    <property type="term" value="P:centrosome cycle"/>
    <property type="evidence" value="ECO:0007669"/>
    <property type="project" value="TreeGrafter"/>
</dbReference>
<dbReference type="SUPFAM" id="SSF50156">
    <property type="entry name" value="PDZ domain-like"/>
    <property type="match status" value="1"/>
</dbReference>
<dbReference type="Gene3D" id="2.30.42.10">
    <property type="match status" value="1"/>
</dbReference>
<name>A0AAD6FQK2_9TELE</name>
<feature type="region of interest" description="Disordered" evidence="1">
    <location>
        <begin position="242"/>
        <end position="314"/>
    </location>
</feature>
<protein>
    <recommendedName>
        <fullName evidence="2">PDZ domain-containing protein</fullName>
    </recommendedName>
</protein>
<dbReference type="InterPro" id="IPR036034">
    <property type="entry name" value="PDZ_sf"/>
</dbReference>
<dbReference type="GO" id="GO:0007163">
    <property type="term" value="P:establishment or maintenance of cell polarity"/>
    <property type="evidence" value="ECO:0007669"/>
    <property type="project" value="TreeGrafter"/>
</dbReference>
<dbReference type="PROSITE" id="PS50106">
    <property type="entry name" value="PDZ"/>
    <property type="match status" value="1"/>
</dbReference>
<feature type="domain" description="PDZ" evidence="2">
    <location>
        <begin position="349"/>
        <end position="419"/>
    </location>
</feature>
<evidence type="ECO:0000313" key="3">
    <source>
        <dbReference type="EMBL" id="KAJ4943241.1"/>
    </source>
</evidence>
<dbReference type="InterPro" id="IPR032756">
    <property type="entry name" value="DUF4685"/>
</dbReference>
<accession>A0AAD6FQK2</accession>
<feature type="region of interest" description="Disordered" evidence="1">
    <location>
        <begin position="34"/>
        <end position="77"/>
    </location>
</feature>